<dbReference type="RefSeq" id="XP_016646879.1">
    <property type="nucleotide sequence ID" value="XM_016791393.1"/>
</dbReference>
<evidence type="ECO:0000313" key="4">
    <source>
        <dbReference type="RefSeq" id="XP_016646878.1"/>
    </source>
</evidence>
<keyword evidence="1" id="KW-0732">Signal</keyword>
<reference evidence="2" key="1">
    <citation type="journal article" date="1997" name="Nucleic Acids Res.">
        <title>tRNAscan-SE: a program for improved detection of transfer RNA genes in genomic sequence.</title>
        <authorList>
            <person name="Lowe T.M."/>
            <person name="Eddy S.R."/>
        </authorList>
    </citation>
    <scope>NUCLEOTIDE SEQUENCE [LARGE SCALE GENOMIC DNA]</scope>
</reference>
<reference evidence="2" key="2">
    <citation type="journal article" date="2012" name="Nat. Commun.">
        <title>The genome of Prunus mume.</title>
        <authorList>
            <person name="Zhang Q."/>
            <person name="Chen W."/>
            <person name="Sun L."/>
            <person name="Zhao F."/>
            <person name="Huang B."/>
            <person name="Yang W."/>
            <person name="Tao Y."/>
            <person name="Wang J."/>
            <person name="Yuan Z."/>
            <person name="Fan G."/>
            <person name="Xing Z."/>
            <person name="Han C."/>
            <person name="Pan H."/>
            <person name="Zhong X."/>
            <person name="Shi W."/>
            <person name="Liang X."/>
            <person name="Du D."/>
            <person name="Sun F."/>
            <person name="Xu Z."/>
            <person name="Hao R."/>
            <person name="Lv T."/>
            <person name="Lv Y."/>
            <person name="Zheng Z."/>
            <person name="Sun M."/>
            <person name="Luo L."/>
            <person name="Cai M."/>
            <person name="Gao Y."/>
            <person name="Wang J."/>
            <person name="Yin Y."/>
            <person name="Xu X."/>
            <person name="Cheng T."/>
            <person name="Wang J."/>
        </authorList>
    </citation>
    <scope>NUCLEOTIDE SEQUENCE [LARGE SCALE GENOMIC DNA]</scope>
</reference>
<dbReference type="RefSeq" id="XP_016646877.1">
    <property type="nucleotide sequence ID" value="XM_016791391.1"/>
</dbReference>
<sequence>MLLLILKQLFLRKCEGLPSLLKSRFSRGFLSERDFRCAVTCTDSSYTSTRSAPFATPTRKPFIICSSLAPSLKAFGAKQPPPLLLFIRTVFPLPSLPPTTKLRDIGTKTSRSLPSSYPDPSLPPPLPMVAGNFRKVVGFTHNLKELVRVIPPTTFFELGTPPTHMQQARPSQSQAVWDYLLKFGKCSIYKGDCQNFGRKSRFLVSGPGIGVMLVTKRDSPRFSRKFGAGPVMYQFGACYYCLKF</sequence>
<gene>
    <name evidence="3 4 5" type="primary">LOC103322425</name>
</gene>
<feature type="signal peptide" evidence="1">
    <location>
        <begin position="1"/>
        <end position="16"/>
    </location>
</feature>
<evidence type="ECO:0000313" key="2">
    <source>
        <dbReference type="Proteomes" id="UP000694861"/>
    </source>
</evidence>
<dbReference type="RefSeq" id="XP_016646878.1">
    <property type="nucleotide sequence ID" value="XM_016791392.1"/>
</dbReference>
<dbReference type="Proteomes" id="UP000694861">
    <property type="component" value="Linkage group LG2"/>
</dbReference>
<protein>
    <submittedName>
        <fullName evidence="3 4">Uncharacterized protein LOC103322425 isoform X1</fullName>
    </submittedName>
</protein>
<evidence type="ECO:0000313" key="3">
    <source>
        <dbReference type="RefSeq" id="XP_016646877.1"/>
    </source>
</evidence>
<evidence type="ECO:0000256" key="1">
    <source>
        <dbReference type="SAM" id="SignalP"/>
    </source>
</evidence>
<feature type="chain" id="PRO_5045022628" evidence="1">
    <location>
        <begin position="17"/>
        <end position="244"/>
    </location>
</feature>
<keyword evidence="2" id="KW-1185">Reference proteome</keyword>
<accession>A0ABM1LHK2</accession>
<reference evidence="3 4" key="3">
    <citation type="submission" date="2025-05" db="UniProtKB">
        <authorList>
            <consortium name="RefSeq"/>
        </authorList>
    </citation>
    <scope>IDENTIFICATION</scope>
</reference>
<organism evidence="2 5">
    <name type="scientific">Prunus mume</name>
    <name type="common">Japanese apricot</name>
    <name type="synonym">Armeniaca mume</name>
    <dbReference type="NCBI Taxonomy" id="102107"/>
    <lineage>
        <taxon>Eukaryota</taxon>
        <taxon>Viridiplantae</taxon>
        <taxon>Streptophyta</taxon>
        <taxon>Embryophyta</taxon>
        <taxon>Tracheophyta</taxon>
        <taxon>Spermatophyta</taxon>
        <taxon>Magnoliopsida</taxon>
        <taxon>eudicotyledons</taxon>
        <taxon>Gunneridae</taxon>
        <taxon>Pentapetalae</taxon>
        <taxon>rosids</taxon>
        <taxon>fabids</taxon>
        <taxon>Rosales</taxon>
        <taxon>Rosaceae</taxon>
        <taxon>Amygdaloideae</taxon>
        <taxon>Amygdaleae</taxon>
        <taxon>Prunus</taxon>
    </lineage>
</organism>
<proteinExistence type="predicted"/>
<name>A0ABM1LHK2_PRUMU</name>
<evidence type="ECO:0000313" key="5">
    <source>
        <dbReference type="RefSeq" id="XP_016646879.1"/>
    </source>
</evidence>
<dbReference type="GeneID" id="103322425"/>